<reference evidence="3" key="1">
    <citation type="submission" date="2024-03" db="EMBL/GenBank/DDBJ databases">
        <title>Diverse circular DNA viruses in blood, oral, and fecal samples of captive lemurs.</title>
        <authorList>
            <person name="Paietta E.N."/>
            <person name="Kraberger S."/>
            <person name="Lund M.C."/>
            <person name="Custer J.M."/>
            <person name="Vargas K.M."/>
            <person name="Ehmke E.E."/>
            <person name="Yoder A.D."/>
            <person name="Varsani A."/>
        </authorList>
    </citation>
    <scope>NUCLEOTIDE SEQUENCE</scope>
    <source>
        <strain evidence="2">Duke_18_51</strain>
        <strain evidence="3">Duke_24FS_70</strain>
    </source>
</reference>
<name>A0AAU8B248_9VIRU</name>
<dbReference type="EMBL" id="PP511344">
    <property type="protein sequence ID" value="XCD03334.1"/>
    <property type="molecule type" value="Genomic_DNA"/>
</dbReference>
<evidence type="ECO:0000313" key="2">
    <source>
        <dbReference type="EMBL" id="XCD03334.1"/>
    </source>
</evidence>
<proteinExistence type="predicted"/>
<dbReference type="InterPro" id="IPR056906">
    <property type="entry name" value="ORF2/G2P_dom"/>
</dbReference>
<organism evidence="3">
    <name type="scientific">Dulem virus 197</name>
    <dbReference type="NCBI Taxonomy" id="3145674"/>
    <lineage>
        <taxon>Viruses</taxon>
        <taxon>Monodnaviria</taxon>
        <taxon>Sangervirae</taxon>
        <taxon>Phixviricota</taxon>
        <taxon>Malgrandaviricetes</taxon>
        <taxon>Petitvirales</taxon>
        <taxon>Microviridae</taxon>
        <taxon>Microvirus</taxon>
    </lineage>
</organism>
<feature type="domain" description="Replication-associated protein ORF2/G2P" evidence="1">
    <location>
        <begin position="90"/>
        <end position="220"/>
    </location>
</feature>
<evidence type="ECO:0000313" key="3">
    <source>
        <dbReference type="EMBL" id="XCD05346.1"/>
    </source>
</evidence>
<dbReference type="Pfam" id="PF23343">
    <property type="entry name" value="REP_ORF2-G2P"/>
    <property type="match status" value="1"/>
</dbReference>
<accession>A0AAU8B248</accession>
<evidence type="ECO:0000259" key="1">
    <source>
        <dbReference type="Pfam" id="PF23343"/>
    </source>
</evidence>
<dbReference type="EMBL" id="PP511548">
    <property type="protein sequence ID" value="XCD05346.1"/>
    <property type="molecule type" value="Genomic_DNA"/>
</dbReference>
<protein>
    <submittedName>
        <fullName evidence="3">Replication initiator protein</fullName>
    </submittedName>
</protein>
<sequence length="340" mass="39580">MACLDPKMVKVYKRLGDDKTKVFFKSPSIDDPLPISGVSSEDWLLADGCRYRLDGVYRVPCGNCVGCALDRSKIWSNRLLAESKTNAFSYFLTLTYDDLHNPGQLIKNDLKEFIKKLRRYMYEKYKIVEIRYFAVGEYGGKTLRPHYHLILFGCPFTQEDFNFLGIRACPKRKVVGKSEYDTQKAYSYDLIEKLWPYGFNFVVEANSKCFGYVSRYCNKKQTRSREEKQAIAYYGIQPEFQIQSTRPGIGEGFILANIDKLITNEGTIFIDGRSVTFGRYLYKVLERYRPASSEPIKEKRIAQANLYVSRCTQLGTKRSDYYNCLEYETNVRKENLKRNL</sequence>